<dbReference type="InterPro" id="IPR034474">
    <property type="entry name" value="Methyltransferase_Class_D"/>
</dbReference>
<dbReference type="InterPro" id="IPR013785">
    <property type="entry name" value="Aldolase_TIM"/>
</dbReference>
<name>A0A9D1PWA8_9BACT</name>
<keyword evidence="2" id="KW-0949">S-adenosyl-L-methionine</keyword>
<evidence type="ECO:0000313" key="8">
    <source>
        <dbReference type="Proteomes" id="UP000886752"/>
    </source>
</evidence>
<reference evidence="7" key="1">
    <citation type="journal article" date="2021" name="PeerJ">
        <title>Extensive microbial diversity within the chicken gut microbiome revealed by metagenomics and culture.</title>
        <authorList>
            <person name="Gilroy R."/>
            <person name="Ravi A."/>
            <person name="Getino M."/>
            <person name="Pursley I."/>
            <person name="Horton D.L."/>
            <person name="Alikhan N.F."/>
            <person name="Baker D."/>
            <person name="Gharbi K."/>
            <person name="Hall N."/>
            <person name="Watson M."/>
            <person name="Adriaenssens E.M."/>
            <person name="Foster-Nyarko E."/>
            <person name="Jarju S."/>
            <person name="Secka A."/>
            <person name="Antonio M."/>
            <person name="Oren A."/>
            <person name="Chaudhuri R.R."/>
            <person name="La Ragione R."/>
            <person name="Hildebrand F."/>
            <person name="Pallen M.J."/>
        </authorList>
    </citation>
    <scope>NUCLEOTIDE SEQUENCE</scope>
    <source>
        <strain evidence="7">ChiHecec2B26-446</strain>
    </source>
</reference>
<dbReference type="AlphaFoldDB" id="A0A9D1PWA8"/>
<keyword evidence="4" id="KW-0408">Iron</keyword>
<dbReference type="GO" id="GO:0003824">
    <property type="term" value="F:catalytic activity"/>
    <property type="evidence" value="ECO:0007669"/>
    <property type="project" value="InterPro"/>
</dbReference>
<dbReference type="SFLD" id="SFLDS00029">
    <property type="entry name" value="Radical_SAM"/>
    <property type="match status" value="1"/>
</dbReference>
<dbReference type="Gene3D" id="3.20.20.70">
    <property type="entry name" value="Aldolase class I"/>
    <property type="match status" value="1"/>
</dbReference>
<evidence type="ECO:0000256" key="3">
    <source>
        <dbReference type="ARBA" id="ARBA00022723"/>
    </source>
</evidence>
<feature type="domain" description="Radical SAM core" evidence="6">
    <location>
        <begin position="93"/>
        <end position="334"/>
    </location>
</feature>
<comment type="cofactor">
    <cofactor evidence="1">
        <name>[4Fe-4S] cluster</name>
        <dbReference type="ChEBI" id="CHEBI:49883"/>
    </cofactor>
</comment>
<evidence type="ECO:0000259" key="6">
    <source>
        <dbReference type="PROSITE" id="PS51918"/>
    </source>
</evidence>
<dbReference type="PROSITE" id="PS51918">
    <property type="entry name" value="RADICAL_SAM"/>
    <property type="match status" value="1"/>
</dbReference>
<dbReference type="InterPro" id="IPR007197">
    <property type="entry name" value="rSAM"/>
</dbReference>
<dbReference type="GO" id="GO:0051536">
    <property type="term" value="F:iron-sulfur cluster binding"/>
    <property type="evidence" value="ECO:0007669"/>
    <property type="project" value="UniProtKB-KW"/>
</dbReference>
<dbReference type="NCBIfam" id="NF045646">
    <property type="entry name" value="rSAM_Se_TrsS"/>
    <property type="match status" value="1"/>
</dbReference>
<dbReference type="GO" id="GO:0046872">
    <property type="term" value="F:metal ion binding"/>
    <property type="evidence" value="ECO:0007669"/>
    <property type="project" value="UniProtKB-KW"/>
</dbReference>
<organism evidence="7 8">
    <name type="scientific">Candidatus Desulfovibrio intestinipullorum</name>
    <dbReference type="NCBI Taxonomy" id="2838536"/>
    <lineage>
        <taxon>Bacteria</taxon>
        <taxon>Pseudomonadati</taxon>
        <taxon>Thermodesulfobacteriota</taxon>
        <taxon>Desulfovibrionia</taxon>
        <taxon>Desulfovibrionales</taxon>
        <taxon>Desulfovibrionaceae</taxon>
        <taxon>Desulfovibrio</taxon>
    </lineage>
</organism>
<keyword evidence="5" id="KW-0411">Iron-sulfur</keyword>
<proteinExistence type="predicted"/>
<evidence type="ECO:0000313" key="7">
    <source>
        <dbReference type="EMBL" id="HIV99953.1"/>
    </source>
</evidence>
<dbReference type="SFLD" id="SFLDG01100">
    <property type="entry name" value="methyltransferase_(Class_D)"/>
    <property type="match status" value="1"/>
</dbReference>
<dbReference type="InterPro" id="IPR058240">
    <property type="entry name" value="rSAM_sf"/>
</dbReference>
<comment type="caution">
    <text evidence="7">The sequence shown here is derived from an EMBL/GenBank/DDBJ whole genome shotgun (WGS) entry which is preliminary data.</text>
</comment>
<dbReference type="Pfam" id="PF23545">
    <property type="entry name" value="Zn_ribbon_HMPTM"/>
    <property type="match status" value="1"/>
</dbReference>
<accession>A0A9D1PWA8</accession>
<dbReference type="EMBL" id="DXHV01000025">
    <property type="protein sequence ID" value="HIV99953.1"/>
    <property type="molecule type" value="Genomic_DNA"/>
</dbReference>
<evidence type="ECO:0000256" key="2">
    <source>
        <dbReference type="ARBA" id="ARBA00022691"/>
    </source>
</evidence>
<dbReference type="PANTHER" id="PTHR43306:SF1">
    <property type="entry name" value="7,8-DIHYDRO-6-HYDROXYMETHYLPTERIN DIMETHYLTRANSFERASE"/>
    <property type="match status" value="1"/>
</dbReference>
<dbReference type="SUPFAM" id="SSF102114">
    <property type="entry name" value="Radical SAM enzymes"/>
    <property type="match status" value="1"/>
</dbReference>
<protein>
    <submittedName>
        <fullName evidence="7">Radical SAM protein</fullName>
    </submittedName>
</protein>
<evidence type="ECO:0000256" key="4">
    <source>
        <dbReference type="ARBA" id="ARBA00023004"/>
    </source>
</evidence>
<gene>
    <name evidence="7" type="ORF">H9894_02020</name>
</gene>
<evidence type="ECO:0000256" key="1">
    <source>
        <dbReference type="ARBA" id="ARBA00001966"/>
    </source>
</evidence>
<dbReference type="Pfam" id="PF04055">
    <property type="entry name" value="Radical_SAM"/>
    <property type="match status" value="1"/>
</dbReference>
<dbReference type="CDD" id="cd01335">
    <property type="entry name" value="Radical_SAM"/>
    <property type="match status" value="1"/>
</dbReference>
<sequence>MSRDILYATQSLCPVCLRRLDAYYINDADGAVLLSRTCPEHGEFATCIWPSPKEAPDITPFQKWKVTKTPSYPQDPATDLDRGCPYDCGLCPAHAQHTCHGLLEVTMRCNLACPVCYASAGEGEIPKDPSRAAISAMLANLLARSGTCNVQLSGGEPTVREDLPDIIREAKALGFPLVQVNSNGVRLGQDKDYARKLAEAGLDSVYLQWDSLKADVLAYFRGTRVPNLREIKEAALANCAAAGLGVVLVATLVKGVNDQELGDLLRDAVGRGPVVRGLHLQPASYFGRSPVDVVHSPRLTLGHVMQTLASQAPEWIKASDFHPPCCEHSLCSFSSVYARVGKDLVLEESVTALHGEQSIRAEEGSRVAKAFIARQWSRPGLGSSCCGESSETKKPASLCCGGGQDAFSRFLDKRSADRRFTLSCMAFQDALSLDIERLRGCCIHIVRPDGRMVPFCAQNMTSLTGIPLYPDRLQEQS</sequence>
<keyword evidence="3" id="KW-0479">Metal-binding</keyword>
<dbReference type="SFLD" id="SFLDG01067">
    <property type="entry name" value="SPASM/twitch_domain_containing"/>
    <property type="match status" value="1"/>
</dbReference>
<dbReference type="InterPro" id="IPR054698">
    <property type="entry name" value="rSAM_Se_TrsS"/>
</dbReference>
<reference evidence="7" key="2">
    <citation type="submission" date="2021-04" db="EMBL/GenBank/DDBJ databases">
        <authorList>
            <person name="Gilroy R."/>
        </authorList>
    </citation>
    <scope>NUCLEOTIDE SEQUENCE</scope>
    <source>
        <strain evidence="7">ChiHecec2B26-446</strain>
    </source>
</reference>
<dbReference type="InterPro" id="IPR056488">
    <property type="entry name" value="Zn_ribbon_HMPTM"/>
</dbReference>
<dbReference type="Proteomes" id="UP000886752">
    <property type="component" value="Unassembled WGS sequence"/>
</dbReference>
<evidence type="ECO:0000256" key="5">
    <source>
        <dbReference type="ARBA" id="ARBA00023014"/>
    </source>
</evidence>
<dbReference type="PANTHER" id="PTHR43306">
    <property type="entry name" value="7,8-DIHYDRO-6-HYDROXYMETHYLPTERIN DIMETHYLTRANSFERASE"/>
    <property type="match status" value="1"/>
</dbReference>